<evidence type="ECO:0000313" key="3">
    <source>
        <dbReference type="EMBL" id="HHJ81277.1"/>
    </source>
</evidence>
<dbReference type="InterPro" id="IPR018392">
    <property type="entry name" value="LysM"/>
</dbReference>
<dbReference type="Pfam" id="PF14346">
    <property type="entry name" value="DUF4398"/>
    <property type="match status" value="1"/>
</dbReference>
<dbReference type="PANTHER" id="PTHR34700">
    <property type="entry name" value="POTASSIUM BINDING PROTEIN KBP"/>
    <property type="match status" value="1"/>
</dbReference>
<dbReference type="Gene3D" id="1.20.1270.390">
    <property type="match status" value="1"/>
</dbReference>
<proteinExistence type="predicted"/>
<protein>
    <submittedName>
        <fullName evidence="3">DUF4398 domain-containing protein</fullName>
    </submittedName>
</protein>
<dbReference type="CDD" id="cd00118">
    <property type="entry name" value="LysM"/>
    <property type="match status" value="1"/>
</dbReference>
<evidence type="ECO:0000259" key="2">
    <source>
        <dbReference type="PROSITE" id="PS51782"/>
    </source>
</evidence>
<dbReference type="InterPro" id="IPR036779">
    <property type="entry name" value="LysM_dom_sf"/>
</dbReference>
<comment type="caution">
    <text evidence="3">The sequence shown here is derived from an EMBL/GenBank/DDBJ whole genome shotgun (WGS) entry which is preliminary data.</text>
</comment>
<feature type="region of interest" description="Disordered" evidence="1">
    <location>
        <begin position="101"/>
        <end position="125"/>
    </location>
</feature>
<dbReference type="PROSITE" id="PS51782">
    <property type="entry name" value="LYSM"/>
    <property type="match status" value="1"/>
</dbReference>
<dbReference type="AlphaFoldDB" id="A0A832N5T8"/>
<sequence>MKSYLPNQILKYGINIISCSLIVGCATAPPTQEMSDARQSVEAAESIGAETHAPIALDSAQHLLSRAQNDLEAGDFEEAQRDAIAARQAAKQAVIISQAKQIHADEQAKPKKPAPAKPASRPTPVAAPESMTYVVNKNDSLWKIAAKNSVYGDPWLWPLILKNNINQIKTADFISPGLVLNIDKKPSPTDVNTAIQYAKQRGHVSAQQLDSSYLGQYGLR</sequence>
<gene>
    <name evidence="3" type="ORF">ENJ65_06550</name>
</gene>
<dbReference type="PROSITE" id="PS51257">
    <property type="entry name" value="PROKAR_LIPOPROTEIN"/>
    <property type="match status" value="1"/>
</dbReference>
<feature type="domain" description="LysM" evidence="2">
    <location>
        <begin position="131"/>
        <end position="182"/>
    </location>
</feature>
<dbReference type="Pfam" id="PF01476">
    <property type="entry name" value="LysM"/>
    <property type="match status" value="1"/>
</dbReference>
<dbReference type="PANTHER" id="PTHR34700:SF4">
    <property type="entry name" value="PHAGE-LIKE ELEMENT PBSX PROTEIN XKDP"/>
    <property type="match status" value="1"/>
</dbReference>
<dbReference type="Proteomes" id="UP000885832">
    <property type="component" value="Unassembled WGS sequence"/>
</dbReference>
<dbReference type="InterPro" id="IPR052196">
    <property type="entry name" value="Bact_Kbp"/>
</dbReference>
<dbReference type="EMBL" id="DRNF01000413">
    <property type="protein sequence ID" value="HHJ81277.1"/>
    <property type="molecule type" value="Genomic_DNA"/>
</dbReference>
<accession>A0A832N5T8</accession>
<evidence type="ECO:0000256" key="1">
    <source>
        <dbReference type="SAM" id="MobiDB-lite"/>
    </source>
</evidence>
<name>A0A832N5T8_9GAMM</name>
<organism evidence="3">
    <name type="scientific">Candidatus Tenderia electrophaga</name>
    <dbReference type="NCBI Taxonomy" id="1748243"/>
    <lineage>
        <taxon>Bacteria</taxon>
        <taxon>Pseudomonadati</taxon>
        <taxon>Pseudomonadota</taxon>
        <taxon>Gammaproteobacteria</taxon>
        <taxon>Candidatus Tenderiales</taxon>
        <taxon>Candidatus Tenderiaceae</taxon>
        <taxon>Candidatus Tenderia</taxon>
    </lineage>
</organism>
<dbReference type="Gene3D" id="3.10.350.10">
    <property type="entry name" value="LysM domain"/>
    <property type="match status" value="1"/>
</dbReference>
<reference evidence="3" key="1">
    <citation type="journal article" date="2020" name="mSystems">
        <title>Genome- and Community-Level Interaction Insights into Carbon Utilization and Element Cycling Functions of Hydrothermarchaeota in Hydrothermal Sediment.</title>
        <authorList>
            <person name="Zhou Z."/>
            <person name="Liu Y."/>
            <person name="Xu W."/>
            <person name="Pan J."/>
            <person name="Luo Z.H."/>
            <person name="Li M."/>
        </authorList>
    </citation>
    <scope>NUCLEOTIDE SEQUENCE [LARGE SCALE GENOMIC DNA]</scope>
    <source>
        <strain evidence="3">HyVt-505</strain>
    </source>
</reference>
<dbReference type="InterPro" id="IPR025511">
    <property type="entry name" value="DUF4398"/>
</dbReference>